<evidence type="ECO:0000313" key="1">
    <source>
        <dbReference type="EMBL" id="KAH7654606.1"/>
    </source>
</evidence>
<gene>
    <name evidence="1" type="ORF">IHE45_19G152900</name>
</gene>
<accession>A0ACB7U2R4</accession>
<proteinExistence type="predicted"/>
<organism evidence="1 2">
    <name type="scientific">Dioscorea alata</name>
    <name type="common">Purple yam</name>
    <dbReference type="NCBI Taxonomy" id="55571"/>
    <lineage>
        <taxon>Eukaryota</taxon>
        <taxon>Viridiplantae</taxon>
        <taxon>Streptophyta</taxon>
        <taxon>Embryophyta</taxon>
        <taxon>Tracheophyta</taxon>
        <taxon>Spermatophyta</taxon>
        <taxon>Magnoliopsida</taxon>
        <taxon>Liliopsida</taxon>
        <taxon>Dioscoreales</taxon>
        <taxon>Dioscoreaceae</taxon>
        <taxon>Dioscorea</taxon>
    </lineage>
</organism>
<evidence type="ECO:0000313" key="2">
    <source>
        <dbReference type="Proteomes" id="UP000827976"/>
    </source>
</evidence>
<sequence length="348" mass="39449">MLPKISFKLPPAKQTVEEYIASLIQKCPNLRTLHQIHGHFLKYPSPISHYALTKILSFSALSSSGNLRHARKVFDQFPQPNVFCWNSMIRGFSLVQHPSKEPIILYKEMLRRGFAYPNSYTLAFVLKACSIVLAFWEGMQIHSHAYKHGLDSSMFVQNALLNFYAKCEEIDYARSVFDEIPDRNLVVRSTMISGYARVGLVNEALELFREMQEVGIEPDEVTMVSVISACAKAGALDLGRWVHAFIERKKIKFDLELGTALIDMYAKCGQIERARNVFNEMEEKDTKAWSSMIVGFAIHGLVDDALEHFSRMLESKVKPNHVTFIGVLSACAHSGLVNDGRRFWSGHA</sequence>
<protein>
    <submittedName>
        <fullName evidence="1">TPR-like protein</fullName>
    </submittedName>
</protein>
<comment type="caution">
    <text evidence="1">The sequence shown here is derived from an EMBL/GenBank/DDBJ whole genome shotgun (WGS) entry which is preliminary data.</text>
</comment>
<dbReference type="EMBL" id="CM037029">
    <property type="protein sequence ID" value="KAH7654606.1"/>
    <property type="molecule type" value="Genomic_DNA"/>
</dbReference>
<reference evidence="2" key="1">
    <citation type="journal article" date="2022" name="Nat. Commun.">
        <title>Chromosome evolution and the genetic basis of agronomically important traits in greater yam.</title>
        <authorList>
            <person name="Bredeson J.V."/>
            <person name="Lyons J.B."/>
            <person name="Oniyinde I.O."/>
            <person name="Okereke N.R."/>
            <person name="Kolade O."/>
            <person name="Nnabue I."/>
            <person name="Nwadili C.O."/>
            <person name="Hribova E."/>
            <person name="Parker M."/>
            <person name="Nwogha J."/>
            <person name="Shu S."/>
            <person name="Carlson J."/>
            <person name="Kariba R."/>
            <person name="Muthemba S."/>
            <person name="Knop K."/>
            <person name="Barton G.J."/>
            <person name="Sherwood A.V."/>
            <person name="Lopez-Montes A."/>
            <person name="Asiedu R."/>
            <person name="Jamnadass R."/>
            <person name="Muchugi A."/>
            <person name="Goodstein D."/>
            <person name="Egesi C.N."/>
            <person name="Featherston J."/>
            <person name="Asfaw A."/>
            <person name="Simpson G.G."/>
            <person name="Dolezel J."/>
            <person name="Hendre P.S."/>
            <person name="Van Deynze A."/>
            <person name="Kumar P.L."/>
            <person name="Obidiegwu J.E."/>
            <person name="Bhattacharjee R."/>
            <person name="Rokhsar D.S."/>
        </authorList>
    </citation>
    <scope>NUCLEOTIDE SEQUENCE [LARGE SCALE GENOMIC DNA]</scope>
    <source>
        <strain evidence="2">cv. TDa95/00328</strain>
    </source>
</reference>
<keyword evidence="2" id="KW-1185">Reference proteome</keyword>
<dbReference type="Proteomes" id="UP000827976">
    <property type="component" value="Chromosome 19"/>
</dbReference>
<name>A0ACB7U2R4_DIOAL</name>